<keyword evidence="2" id="KW-0812">Transmembrane</keyword>
<reference evidence="5 6" key="1">
    <citation type="journal article" date="2020" name="G3 (Bethesda)">
        <title>Whole Genome Sequencing and Comparative Genomics of Two Nematicidal Bacillus Strains Reveals a Wide Range of Possible Virulence Factors.</title>
        <authorList>
            <person name="Susic N."/>
            <person name="Janezic S."/>
            <person name="Rupnik M."/>
            <person name="Geric Stare B."/>
        </authorList>
    </citation>
    <scope>NUCLEOTIDE SEQUENCE [LARGE SCALE GENOMIC DNA]</scope>
    <source>
        <strain evidence="5 6">I-1582</strain>
    </source>
</reference>
<sequence>METRKILSALSYFSIMFAGFIFPLIVFFASEDREVKRHAKSAFLSHLIPLVPVPVIVFAGVTQFTVYDQGIPVFFLAAVGITIILLLIVLIWNIIKGVKVLIQESN</sequence>
<comment type="subcellular location">
    <subcellularLocation>
        <location evidence="1">Membrane</location>
        <topology evidence="1">Multi-pass membrane protein</topology>
    </subcellularLocation>
</comment>
<dbReference type="AlphaFoldDB" id="A0A380YA21"/>
<dbReference type="OrthoDB" id="2328241at2"/>
<keyword evidence="3" id="KW-1133">Transmembrane helix</keyword>
<name>A0A380YA21_CYTFI</name>
<comment type="caution">
    <text evidence="5">The sequence shown here is derived from an EMBL/GenBank/DDBJ whole genome shotgun (WGS) entry which is preliminary data.</text>
</comment>
<dbReference type="GeneID" id="67525962"/>
<organism evidence="5 6">
    <name type="scientific">Cytobacillus firmus</name>
    <name type="common">Bacillus firmus</name>
    <dbReference type="NCBI Taxonomy" id="1399"/>
    <lineage>
        <taxon>Bacteria</taxon>
        <taxon>Bacillati</taxon>
        <taxon>Bacillota</taxon>
        <taxon>Bacilli</taxon>
        <taxon>Bacillales</taxon>
        <taxon>Bacillaceae</taxon>
        <taxon>Cytobacillus</taxon>
    </lineage>
</organism>
<dbReference type="RefSeq" id="WP_061793415.1">
    <property type="nucleotide sequence ID" value="NZ_JABVDD010000007.1"/>
</dbReference>
<keyword evidence="4" id="KW-0472">Membrane</keyword>
<dbReference type="Proteomes" id="UP000465778">
    <property type="component" value="Unassembled WGS sequence"/>
</dbReference>
<accession>A0A380YA21</accession>
<evidence type="ECO:0000256" key="4">
    <source>
        <dbReference type="ARBA" id="ARBA00023136"/>
    </source>
</evidence>
<evidence type="ECO:0000256" key="1">
    <source>
        <dbReference type="ARBA" id="ARBA00004141"/>
    </source>
</evidence>
<dbReference type="InterPro" id="IPR019109">
    <property type="entry name" value="MamF_MmsF"/>
</dbReference>
<evidence type="ECO:0000256" key="3">
    <source>
        <dbReference type="ARBA" id="ARBA00022989"/>
    </source>
</evidence>
<proteinExistence type="predicted"/>
<evidence type="ECO:0000256" key="2">
    <source>
        <dbReference type="ARBA" id="ARBA00022692"/>
    </source>
</evidence>
<dbReference type="EMBL" id="VDEM01000007">
    <property type="protein sequence ID" value="KAF0825082.1"/>
    <property type="molecule type" value="Genomic_DNA"/>
</dbReference>
<gene>
    <name evidence="5" type="ORF">KIS1582_1095</name>
</gene>
<dbReference type="Pfam" id="PF09685">
    <property type="entry name" value="MamF_MmsF"/>
    <property type="match status" value="1"/>
</dbReference>
<evidence type="ECO:0000313" key="6">
    <source>
        <dbReference type="Proteomes" id="UP000465778"/>
    </source>
</evidence>
<protein>
    <submittedName>
        <fullName evidence="5">Uncharacterized protein</fullName>
    </submittedName>
</protein>
<evidence type="ECO:0000313" key="5">
    <source>
        <dbReference type="EMBL" id="KAF0825082.1"/>
    </source>
</evidence>